<protein>
    <recommendedName>
        <fullName evidence="5">DUF883 domain-containing protein</fullName>
    </recommendedName>
</protein>
<evidence type="ECO:0008006" key="5">
    <source>
        <dbReference type="Google" id="ProtNLM"/>
    </source>
</evidence>
<evidence type="ECO:0000313" key="4">
    <source>
        <dbReference type="Proteomes" id="UP000613160"/>
    </source>
</evidence>
<dbReference type="EMBL" id="BMJJ01000008">
    <property type="protein sequence ID" value="GGD27799.1"/>
    <property type="molecule type" value="Genomic_DNA"/>
</dbReference>
<feature type="region of interest" description="Disordered" evidence="2">
    <location>
        <begin position="1"/>
        <end position="23"/>
    </location>
</feature>
<reference evidence="3" key="2">
    <citation type="submission" date="2020-09" db="EMBL/GenBank/DDBJ databases">
        <authorList>
            <person name="Sun Q."/>
            <person name="Zhou Y."/>
        </authorList>
    </citation>
    <scope>NUCLEOTIDE SEQUENCE</scope>
    <source>
        <strain evidence="3">CGMCC 1.15493</strain>
    </source>
</reference>
<keyword evidence="1" id="KW-0175">Coiled coil</keyword>
<sequence>MQSETLNNDFASEGTAGADANRPANAELEAQVAKLRTDLAGVAEALKALANERADGAKRQAYALRDDVRDRGERYVQQAQDAVSELEDQVAERVRAEPIKAVAIAAAIGYLYARIFR</sequence>
<dbReference type="SUPFAM" id="SSF58113">
    <property type="entry name" value="Apolipoprotein A-I"/>
    <property type="match status" value="1"/>
</dbReference>
<dbReference type="Proteomes" id="UP000613160">
    <property type="component" value="Unassembled WGS sequence"/>
</dbReference>
<gene>
    <name evidence="3" type="ORF">GCM10011335_33620</name>
</gene>
<evidence type="ECO:0000256" key="2">
    <source>
        <dbReference type="SAM" id="MobiDB-lite"/>
    </source>
</evidence>
<name>A0A916Y3C4_9HYPH</name>
<feature type="compositionally biased region" description="Polar residues" evidence="2">
    <location>
        <begin position="1"/>
        <end position="10"/>
    </location>
</feature>
<dbReference type="RefSeq" id="WP_188852830.1">
    <property type="nucleotide sequence ID" value="NZ_BMJJ01000008.1"/>
</dbReference>
<keyword evidence="4" id="KW-1185">Reference proteome</keyword>
<evidence type="ECO:0000313" key="3">
    <source>
        <dbReference type="EMBL" id="GGD27799.1"/>
    </source>
</evidence>
<proteinExistence type="predicted"/>
<accession>A0A916Y3C4</accession>
<organism evidence="3 4">
    <name type="scientific">Aureimonas glaciei</name>
    <dbReference type="NCBI Taxonomy" id="1776957"/>
    <lineage>
        <taxon>Bacteria</taxon>
        <taxon>Pseudomonadati</taxon>
        <taxon>Pseudomonadota</taxon>
        <taxon>Alphaproteobacteria</taxon>
        <taxon>Hyphomicrobiales</taxon>
        <taxon>Aurantimonadaceae</taxon>
        <taxon>Aureimonas</taxon>
    </lineage>
</organism>
<evidence type="ECO:0000256" key="1">
    <source>
        <dbReference type="SAM" id="Coils"/>
    </source>
</evidence>
<dbReference type="AlphaFoldDB" id="A0A916Y3C4"/>
<comment type="caution">
    <text evidence="3">The sequence shown here is derived from an EMBL/GenBank/DDBJ whole genome shotgun (WGS) entry which is preliminary data.</text>
</comment>
<reference evidence="3" key="1">
    <citation type="journal article" date="2014" name="Int. J. Syst. Evol. Microbiol.">
        <title>Complete genome sequence of Corynebacterium casei LMG S-19264T (=DSM 44701T), isolated from a smear-ripened cheese.</title>
        <authorList>
            <consortium name="US DOE Joint Genome Institute (JGI-PGF)"/>
            <person name="Walter F."/>
            <person name="Albersmeier A."/>
            <person name="Kalinowski J."/>
            <person name="Ruckert C."/>
        </authorList>
    </citation>
    <scope>NUCLEOTIDE SEQUENCE</scope>
    <source>
        <strain evidence="3">CGMCC 1.15493</strain>
    </source>
</reference>
<feature type="coiled-coil region" evidence="1">
    <location>
        <begin position="25"/>
        <end position="96"/>
    </location>
</feature>
<dbReference type="Gene3D" id="1.20.120.20">
    <property type="entry name" value="Apolipoprotein"/>
    <property type="match status" value="1"/>
</dbReference>